<feature type="compositionally biased region" description="Basic residues" evidence="1">
    <location>
        <begin position="1"/>
        <end position="10"/>
    </location>
</feature>
<evidence type="ECO:0000313" key="3">
    <source>
        <dbReference type="Proteomes" id="UP001293254"/>
    </source>
</evidence>
<name>A0AAE1YHB1_9LAMI</name>
<accession>A0AAE1YHB1</accession>
<reference evidence="2" key="1">
    <citation type="submission" date="2020-06" db="EMBL/GenBank/DDBJ databases">
        <authorList>
            <person name="Li T."/>
            <person name="Hu X."/>
            <person name="Zhang T."/>
            <person name="Song X."/>
            <person name="Zhang H."/>
            <person name="Dai N."/>
            <person name="Sheng W."/>
            <person name="Hou X."/>
            <person name="Wei L."/>
        </authorList>
    </citation>
    <scope>NUCLEOTIDE SEQUENCE</scope>
    <source>
        <strain evidence="2">3651</strain>
        <tissue evidence="2">Leaf</tissue>
    </source>
</reference>
<dbReference type="Proteomes" id="UP001293254">
    <property type="component" value="Unassembled WGS sequence"/>
</dbReference>
<evidence type="ECO:0000256" key="1">
    <source>
        <dbReference type="SAM" id="MobiDB-lite"/>
    </source>
</evidence>
<reference evidence="2" key="2">
    <citation type="journal article" date="2024" name="Plant">
        <title>Genomic evolution and insights into agronomic trait innovations of Sesamum species.</title>
        <authorList>
            <person name="Miao H."/>
            <person name="Wang L."/>
            <person name="Qu L."/>
            <person name="Liu H."/>
            <person name="Sun Y."/>
            <person name="Le M."/>
            <person name="Wang Q."/>
            <person name="Wei S."/>
            <person name="Zheng Y."/>
            <person name="Lin W."/>
            <person name="Duan Y."/>
            <person name="Cao H."/>
            <person name="Xiong S."/>
            <person name="Wang X."/>
            <person name="Wei L."/>
            <person name="Li C."/>
            <person name="Ma Q."/>
            <person name="Ju M."/>
            <person name="Zhao R."/>
            <person name="Li G."/>
            <person name="Mu C."/>
            <person name="Tian Q."/>
            <person name="Mei H."/>
            <person name="Zhang T."/>
            <person name="Gao T."/>
            <person name="Zhang H."/>
        </authorList>
    </citation>
    <scope>NUCLEOTIDE SEQUENCE</scope>
    <source>
        <strain evidence="2">3651</strain>
    </source>
</reference>
<dbReference type="AlphaFoldDB" id="A0AAE1YHB1"/>
<sequence>MDSRKPKRGRNVGTDTLTPNATKKVAPGKGKQVEERKEVAVSFPVAEEMAEWAGLWSWVDEEMAWATCWLPFWEMEDTGDAFDALYGDVWWGSDIWNLKESCAAPNP</sequence>
<keyword evidence="3" id="KW-1185">Reference proteome</keyword>
<evidence type="ECO:0000313" key="2">
    <source>
        <dbReference type="EMBL" id="KAK4430215.1"/>
    </source>
</evidence>
<feature type="region of interest" description="Disordered" evidence="1">
    <location>
        <begin position="1"/>
        <end position="33"/>
    </location>
</feature>
<dbReference type="EMBL" id="JACGWO010000004">
    <property type="protein sequence ID" value="KAK4430215.1"/>
    <property type="molecule type" value="Genomic_DNA"/>
</dbReference>
<proteinExistence type="predicted"/>
<gene>
    <name evidence="2" type="ORF">Salat_1322200</name>
</gene>
<protein>
    <submittedName>
        <fullName evidence="2">Uncharacterized protein</fullName>
    </submittedName>
</protein>
<comment type="caution">
    <text evidence="2">The sequence shown here is derived from an EMBL/GenBank/DDBJ whole genome shotgun (WGS) entry which is preliminary data.</text>
</comment>
<organism evidence="2 3">
    <name type="scientific">Sesamum alatum</name>
    <dbReference type="NCBI Taxonomy" id="300844"/>
    <lineage>
        <taxon>Eukaryota</taxon>
        <taxon>Viridiplantae</taxon>
        <taxon>Streptophyta</taxon>
        <taxon>Embryophyta</taxon>
        <taxon>Tracheophyta</taxon>
        <taxon>Spermatophyta</taxon>
        <taxon>Magnoliopsida</taxon>
        <taxon>eudicotyledons</taxon>
        <taxon>Gunneridae</taxon>
        <taxon>Pentapetalae</taxon>
        <taxon>asterids</taxon>
        <taxon>lamiids</taxon>
        <taxon>Lamiales</taxon>
        <taxon>Pedaliaceae</taxon>
        <taxon>Sesamum</taxon>
    </lineage>
</organism>